<accession>A0A316ZAT0</accession>
<evidence type="ECO:0000256" key="1">
    <source>
        <dbReference type="ARBA" id="ARBA00004123"/>
    </source>
</evidence>
<organism evidence="6 7">
    <name type="scientific">Tilletiopsis washingtonensis</name>
    <dbReference type="NCBI Taxonomy" id="58919"/>
    <lineage>
        <taxon>Eukaryota</taxon>
        <taxon>Fungi</taxon>
        <taxon>Dikarya</taxon>
        <taxon>Basidiomycota</taxon>
        <taxon>Ustilaginomycotina</taxon>
        <taxon>Exobasidiomycetes</taxon>
        <taxon>Entylomatales</taxon>
        <taxon>Entylomatales incertae sedis</taxon>
        <taxon>Tilletiopsis</taxon>
    </lineage>
</organism>
<dbReference type="Pfam" id="PF02373">
    <property type="entry name" value="JmjC"/>
    <property type="match status" value="1"/>
</dbReference>
<dbReference type="STRING" id="58919.A0A316ZAT0"/>
<dbReference type="OrthoDB" id="1667110at2759"/>
<comment type="subcellular location">
    <subcellularLocation>
        <location evidence="1">Nucleus</location>
    </subcellularLocation>
</comment>
<dbReference type="GO" id="GO:0006357">
    <property type="term" value="P:regulation of transcription by RNA polymerase II"/>
    <property type="evidence" value="ECO:0007669"/>
    <property type="project" value="TreeGrafter"/>
</dbReference>
<dbReference type="AlphaFoldDB" id="A0A316ZAT0"/>
<dbReference type="InterPro" id="IPR003347">
    <property type="entry name" value="JmjC_dom"/>
</dbReference>
<evidence type="ECO:0000256" key="3">
    <source>
        <dbReference type="ARBA" id="ARBA00023242"/>
    </source>
</evidence>
<dbReference type="GO" id="GO:0032454">
    <property type="term" value="F:histone H3K9 demethylase activity"/>
    <property type="evidence" value="ECO:0007669"/>
    <property type="project" value="InterPro"/>
</dbReference>
<dbReference type="PROSITE" id="PS51184">
    <property type="entry name" value="JMJC"/>
    <property type="match status" value="1"/>
</dbReference>
<dbReference type="GO" id="GO:0000785">
    <property type="term" value="C:chromatin"/>
    <property type="evidence" value="ECO:0007669"/>
    <property type="project" value="TreeGrafter"/>
</dbReference>
<dbReference type="SUPFAM" id="SSF51197">
    <property type="entry name" value="Clavaminate synthase-like"/>
    <property type="match status" value="1"/>
</dbReference>
<gene>
    <name evidence="6" type="ORF">FA09DRAFT_246754</name>
</gene>
<evidence type="ECO:0000313" key="6">
    <source>
        <dbReference type="EMBL" id="PWN98649.1"/>
    </source>
</evidence>
<dbReference type="GO" id="GO:0046872">
    <property type="term" value="F:metal ion binding"/>
    <property type="evidence" value="ECO:0007669"/>
    <property type="project" value="UniProtKB-KW"/>
</dbReference>
<protein>
    <recommendedName>
        <fullName evidence="5">JmjC domain-containing protein</fullName>
    </recommendedName>
</protein>
<dbReference type="EMBL" id="KZ819290">
    <property type="protein sequence ID" value="PWN98649.1"/>
    <property type="molecule type" value="Genomic_DNA"/>
</dbReference>
<keyword evidence="7" id="KW-1185">Reference proteome</keyword>
<proteinExistence type="predicted"/>
<dbReference type="GO" id="GO:0031490">
    <property type="term" value="F:chromatin DNA binding"/>
    <property type="evidence" value="ECO:0007669"/>
    <property type="project" value="TreeGrafter"/>
</dbReference>
<keyword evidence="2" id="KW-0479">Metal-binding</keyword>
<feature type="domain" description="JmjC" evidence="5">
    <location>
        <begin position="288"/>
        <end position="443"/>
    </location>
</feature>
<dbReference type="InterPro" id="IPR045109">
    <property type="entry name" value="LSDs-like"/>
</dbReference>
<evidence type="ECO:0000256" key="4">
    <source>
        <dbReference type="SAM" id="MobiDB-lite"/>
    </source>
</evidence>
<feature type="compositionally biased region" description="Basic residues" evidence="4">
    <location>
        <begin position="111"/>
        <end position="123"/>
    </location>
</feature>
<dbReference type="GeneID" id="37267215"/>
<dbReference type="GO" id="GO:0000118">
    <property type="term" value="C:histone deacetylase complex"/>
    <property type="evidence" value="ECO:0007669"/>
    <property type="project" value="TreeGrafter"/>
</dbReference>
<dbReference type="SMART" id="SM00558">
    <property type="entry name" value="JmjC"/>
    <property type="match status" value="1"/>
</dbReference>
<dbReference type="RefSeq" id="XP_025598928.1">
    <property type="nucleotide sequence ID" value="XM_025739669.1"/>
</dbReference>
<sequence length="443" mass="47848">MAGPASSPYGPWPSQASAFVCALKRAAVAPALVSILKRELAHLGDAPTDAREPAWSDDKAEDCDGCRIGILFTSYDCPSCDAAFCIECFEALKADPDGQLPQSLARLRCRKNGRRKKRARSSKGRPSEHPLHVPAALRPTSRMPLDELKTELQALEMASASPLSVLLRSHCTAEPVSAEYRYTFSASAAAHLRWLAGEPFVLGGEASSSVSPGISCVPYSYVPPRDEQLVLVDDFARWAVAADDLPGAGFSVADLLRRLELPYAGAKPAFYLRDWPALDELPAEDVERFCASFWSLLPFPSLVDGGLDLLRCLPDGARRRLGGPALFAGQAPASGTPAATSLHLDACDAVNIMTSDGEAEWLIYGARHCSAVLAFLESRQDLAGAFQGMNIMVDMSDDDVARLRDRTGVAPLCVTQRRGDAVFVPAGCWHQVSAAYRLEHTRY</sequence>
<dbReference type="GO" id="GO:0003712">
    <property type="term" value="F:transcription coregulator activity"/>
    <property type="evidence" value="ECO:0007669"/>
    <property type="project" value="TreeGrafter"/>
</dbReference>
<keyword evidence="3" id="KW-0539">Nucleus</keyword>
<evidence type="ECO:0000313" key="7">
    <source>
        <dbReference type="Proteomes" id="UP000245946"/>
    </source>
</evidence>
<name>A0A316ZAT0_9BASI</name>
<dbReference type="Gene3D" id="2.60.120.650">
    <property type="entry name" value="Cupin"/>
    <property type="match status" value="2"/>
</dbReference>
<dbReference type="Proteomes" id="UP000245946">
    <property type="component" value="Unassembled WGS sequence"/>
</dbReference>
<reference evidence="6 7" key="1">
    <citation type="journal article" date="2018" name="Mol. Biol. Evol.">
        <title>Broad Genomic Sampling Reveals a Smut Pathogenic Ancestry of the Fungal Clade Ustilaginomycotina.</title>
        <authorList>
            <person name="Kijpornyongpan T."/>
            <person name="Mondo S.J."/>
            <person name="Barry K."/>
            <person name="Sandor L."/>
            <person name="Lee J."/>
            <person name="Lipzen A."/>
            <person name="Pangilinan J."/>
            <person name="LaButti K."/>
            <person name="Hainaut M."/>
            <person name="Henrissat B."/>
            <person name="Grigoriev I.V."/>
            <person name="Spatafora J.W."/>
            <person name="Aime M.C."/>
        </authorList>
    </citation>
    <scope>NUCLEOTIDE SEQUENCE [LARGE SCALE GENOMIC DNA]</scope>
    <source>
        <strain evidence="6 7">MCA 4186</strain>
    </source>
</reference>
<evidence type="ECO:0000256" key="2">
    <source>
        <dbReference type="ARBA" id="ARBA00022723"/>
    </source>
</evidence>
<dbReference type="PANTHER" id="PTHR12549:SF38">
    <property type="entry name" value="JMJC DOMAIN-CONTAINING HISTONE DEMETHYLASE 2, ISOFORM A"/>
    <property type="match status" value="1"/>
</dbReference>
<evidence type="ECO:0000259" key="5">
    <source>
        <dbReference type="PROSITE" id="PS51184"/>
    </source>
</evidence>
<dbReference type="PANTHER" id="PTHR12549">
    <property type="entry name" value="JMJC DOMAIN-CONTAINING HISTONE DEMETHYLATION PROTEIN"/>
    <property type="match status" value="1"/>
</dbReference>
<feature type="region of interest" description="Disordered" evidence="4">
    <location>
        <begin position="111"/>
        <end position="136"/>
    </location>
</feature>